<evidence type="ECO:0000256" key="1">
    <source>
        <dbReference type="SAM" id="Phobius"/>
    </source>
</evidence>
<feature type="transmembrane region" description="Helical" evidence="1">
    <location>
        <begin position="6"/>
        <end position="24"/>
    </location>
</feature>
<dbReference type="Pfam" id="PF07331">
    <property type="entry name" value="TctB"/>
    <property type="match status" value="1"/>
</dbReference>
<proteinExistence type="predicted"/>
<reference evidence="4" key="1">
    <citation type="submission" date="2017-02" db="EMBL/GenBank/DDBJ databases">
        <authorList>
            <person name="Varghese N."/>
            <person name="Submissions S."/>
        </authorList>
    </citation>
    <scope>NUCLEOTIDE SEQUENCE [LARGE SCALE GENOMIC DNA]</scope>
    <source>
        <strain evidence="4">DSM 23966</strain>
    </source>
</reference>
<evidence type="ECO:0000313" key="3">
    <source>
        <dbReference type="EMBL" id="SKA95756.1"/>
    </source>
</evidence>
<name>A0A1T4Y1V8_9BACL</name>
<dbReference type="RefSeq" id="WP_078817282.1">
    <property type="nucleotide sequence ID" value="NZ_FUYJ01000002.1"/>
</dbReference>
<accession>A0A1T4Y1V8</accession>
<protein>
    <submittedName>
        <fullName evidence="3">Tripartite tricarboxylate transporter TctB family protein</fullName>
    </submittedName>
</protein>
<gene>
    <name evidence="3" type="ORF">SAMN04244570_1704</name>
</gene>
<keyword evidence="1" id="KW-0472">Membrane</keyword>
<keyword evidence="1" id="KW-1133">Transmembrane helix</keyword>
<feature type="transmembrane region" description="Helical" evidence="1">
    <location>
        <begin position="36"/>
        <end position="56"/>
    </location>
</feature>
<keyword evidence="4" id="KW-1185">Reference proteome</keyword>
<evidence type="ECO:0000259" key="2">
    <source>
        <dbReference type="Pfam" id="PF07331"/>
    </source>
</evidence>
<dbReference type="AlphaFoldDB" id="A0A1T4Y1V8"/>
<keyword evidence="1" id="KW-0812">Transmembrane</keyword>
<evidence type="ECO:0000313" key="4">
    <source>
        <dbReference type="Proteomes" id="UP000190042"/>
    </source>
</evidence>
<feature type="domain" description="DUF1468" evidence="2">
    <location>
        <begin position="8"/>
        <end position="141"/>
    </location>
</feature>
<feature type="transmembrane region" description="Helical" evidence="1">
    <location>
        <begin position="76"/>
        <end position="107"/>
    </location>
</feature>
<dbReference type="EMBL" id="FUYJ01000002">
    <property type="protein sequence ID" value="SKA95756.1"/>
    <property type="molecule type" value="Genomic_DNA"/>
</dbReference>
<dbReference type="InterPro" id="IPR009936">
    <property type="entry name" value="DUF1468"/>
</dbReference>
<feature type="transmembrane region" description="Helical" evidence="1">
    <location>
        <begin position="114"/>
        <end position="132"/>
    </location>
</feature>
<dbReference type="Proteomes" id="UP000190042">
    <property type="component" value="Unassembled WGS sequence"/>
</dbReference>
<sequence>MKVPHITSGIISICLGGLFYYLTLDFPKLNTADTGAAFLPRIYCGLLILFGIILLIQGIRDHSKNEESSQTVRYALIAMVIVLAYILVIPYIGFYVSTALTIFSLLFFSKVRKAVTLVSVPLGAVLFVFLVFEKLLKVSIPMGSLFL</sequence>
<organism evidence="3 4">
    <name type="scientific">Sporosarcina newyorkensis</name>
    <dbReference type="NCBI Taxonomy" id="759851"/>
    <lineage>
        <taxon>Bacteria</taxon>
        <taxon>Bacillati</taxon>
        <taxon>Bacillota</taxon>
        <taxon>Bacilli</taxon>
        <taxon>Bacillales</taxon>
        <taxon>Caryophanaceae</taxon>
        <taxon>Sporosarcina</taxon>
    </lineage>
</organism>